<sequence length="394" mass="42657">MDKKKAFIGIAAVAAALTMAAAASWTLGKNGNGALSLSGTVEATTSTLSFRVGGYVKTVYTDEGDRVKKGEVLAKLDTEDLKLALETAIGEQIMAAANLEELEKGSRPEEIAAASADVQKAKAALAEMEGGSRVQLIAEAQARLNQAVAARRSAEATLEMAKADDERFKSLYKSGSIGQREYESYRTAYRNAQEKLHEARASVSAASQQLSLLKEGSRREDVQQAYAALQGAQARYDLVTAGPREEVKAQARARLRASKAKTDMAALKLEYAELRAPFDGTVLVKASEEGENVSPGTPAFSLARLDRPWIRCFVMETDLPHIALGQSALVEIDGLDRGIEGKVTYISSQAEFTPKTVETRKERVNLMYRIKVRVDNDDGVLKIGMPVTVRITPR</sequence>
<keyword evidence="7" id="KW-1185">Reference proteome</keyword>
<comment type="subcellular location">
    <subcellularLocation>
        <location evidence="1">Cell envelope</location>
    </subcellularLocation>
</comment>
<feature type="coiled-coil region" evidence="3">
    <location>
        <begin position="137"/>
        <end position="209"/>
    </location>
</feature>
<keyword evidence="2 3" id="KW-0175">Coiled coil</keyword>
<dbReference type="InterPro" id="IPR050465">
    <property type="entry name" value="UPF0194_transport"/>
</dbReference>
<feature type="signal peptide" evidence="4">
    <location>
        <begin position="1"/>
        <end position="23"/>
    </location>
</feature>
<dbReference type="PRINTS" id="PR01490">
    <property type="entry name" value="RTXTOXIND"/>
</dbReference>
<accession>D2Z515</accession>
<feature type="domain" description="YbhG-like alpha-helical hairpin" evidence="5">
    <location>
        <begin position="142"/>
        <end position="234"/>
    </location>
</feature>
<dbReference type="PANTHER" id="PTHR32347">
    <property type="entry name" value="EFFLUX SYSTEM COMPONENT YKNX-RELATED"/>
    <property type="match status" value="1"/>
</dbReference>
<dbReference type="EMBL" id="ABTR02000001">
    <property type="protein sequence ID" value="EFC90574.1"/>
    <property type="molecule type" value="Genomic_DNA"/>
</dbReference>
<dbReference type="Proteomes" id="UP000006427">
    <property type="component" value="Unassembled WGS sequence"/>
</dbReference>
<feature type="chain" id="PRO_5003039347" evidence="4">
    <location>
        <begin position="24"/>
        <end position="394"/>
    </location>
</feature>
<proteinExistence type="predicted"/>
<dbReference type="Pfam" id="PF25881">
    <property type="entry name" value="HH_YBHG"/>
    <property type="match status" value="1"/>
</dbReference>
<dbReference type="SUPFAM" id="SSF111369">
    <property type="entry name" value="HlyD-like secretion proteins"/>
    <property type="match status" value="3"/>
</dbReference>
<evidence type="ECO:0000259" key="5">
    <source>
        <dbReference type="Pfam" id="PF25881"/>
    </source>
</evidence>
<dbReference type="InterPro" id="IPR059052">
    <property type="entry name" value="HH_YbhG-like"/>
</dbReference>
<dbReference type="STRING" id="469381.Dpep_0544"/>
<reference evidence="6 7" key="1">
    <citation type="journal article" date="2010" name="Stand. Genomic Sci.">
        <title>Permanent draft genome sequence of Dethiosulfovibrio peptidovorans type strain (SEBR 4207).</title>
        <authorList>
            <person name="Labutti K."/>
            <person name="Mayilraj S."/>
            <person name="Clum A."/>
            <person name="Lucas S."/>
            <person name="Glavina Del Rio T."/>
            <person name="Nolan M."/>
            <person name="Tice H."/>
            <person name="Cheng J.F."/>
            <person name="Pitluck S."/>
            <person name="Liolios K."/>
            <person name="Ivanova N."/>
            <person name="Mavromatis K."/>
            <person name="Mikhailova N."/>
            <person name="Pati A."/>
            <person name="Goodwin L."/>
            <person name="Chen A."/>
            <person name="Palaniappan K."/>
            <person name="Land M."/>
            <person name="Hauser L."/>
            <person name="Chang Y.J."/>
            <person name="Jeffries C.D."/>
            <person name="Rohde M."/>
            <person name="Spring S."/>
            <person name="Goker M."/>
            <person name="Woyke T."/>
            <person name="Bristow J."/>
            <person name="Eisen J.A."/>
            <person name="Markowitz V."/>
            <person name="Hugenholtz P."/>
            <person name="Kyrpides N.C."/>
            <person name="Klenk H.P."/>
            <person name="Lapidus A."/>
        </authorList>
    </citation>
    <scope>NUCLEOTIDE SEQUENCE [LARGE SCALE GENOMIC DNA]</scope>
    <source>
        <strain evidence="6 7">DSM 11002</strain>
    </source>
</reference>
<keyword evidence="4" id="KW-0732">Signal</keyword>
<evidence type="ECO:0000313" key="7">
    <source>
        <dbReference type="Proteomes" id="UP000006427"/>
    </source>
</evidence>
<dbReference type="OrthoDB" id="9778236at2"/>
<dbReference type="Gene3D" id="1.10.287.470">
    <property type="entry name" value="Helix hairpin bin"/>
    <property type="match status" value="1"/>
</dbReference>
<evidence type="ECO:0000256" key="2">
    <source>
        <dbReference type="ARBA" id="ARBA00023054"/>
    </source>
</evidence>
<comment type="caution">
    <text evidence="6">The sequence shown here is derived from an EMBL/GenBank/DDBJ whole genome shotgun (WGS) entry which is preliminary data.</text>
</comment>
<dbReference type="AlphaFoldDB" id="D2Z515"/>
<dbReference type="Gene3D" id="2.40.30.170">
    <property type="match status" value="1"/>
</dbReference>
<dbReference type="PANTHER" id="PTHR32347:SF29">
    <property type="entry name" value="UPF0194 MEMBRANE PROTEIN YBHG"/>
    <property type="match status" value="1"/>
</dbReference>
<dbReference type="eggNOG" id="COG0845">
    <property type="taxonomic scope" value="Bacteria"/>
</dbReference>
<protein>
    <submittedName>
        <fullName evidence="6">Secretion protein HlyD family protein</fullName>
    </submittedName>
</protein>
<evidence type="ECO:0000256" key="3">
    <source>
        <dbReference type="SAM" id="Coils"/>
    </source>
</evidence>
<dbReference type="PaxDb" id="469381-Dpep_0544"/>
<gene>
    <name evidence="6" type="ORF">Dpep_0544</name>
</gene>
<evidence type="ECO:0000256" key="1">
    <source>
        <dbReference type="ARBA" id="ARBA00004196"/>
    </source>
</evidence>
<dbReference type="GO" id="GO:0042597">
    <property type="term" value="C:periplasmic space"/>
    <property type="evidence" value="ECO:0007669"/>
    <property type="project" value="UniProtKB-SubCell"/>
</dbReference>
<dbReference type="RefSeq" id="WP_005659390.1">
    <property type="nucleotide sequence ID" value="NZ_ABTR02000001.1"/>
</dbReference>
<dbReference type="Gene3D" id="2.40.50.100">
    <property type="match status" value="2"/>
</dbReference>
<evidence type="ECO:0000256" key="4">
    <source>
        <dbReference type="SAM" id="SignalP"/>
    </source>
</evidence>
<evidence type="ECO:0000313" key="6">
    <source>
        <dbReference type="EMBL" id="EFC90574.1"/>
    </source>
</evidence>
<organism evidence="6 7">
    <name type="scientific">Dethiosulfovibrio peptidovorans DSM 11002</name>
    <dbReference type="NCBI Taxonomy" id="469381"/>
    <lineage>
        <taxon>Bacteria</taxon>
        <taxon>Thermotogati</taxon>
        <taxon>Synergistota</taxon>
        <taxon>Synergistia</taxon>
        <taxon>Synergistales</taxon>
        <taxon>Dethiosulfovibrionaceae</taxon>
        <taxon>Dethiosulfovibrio</taxon>
    </lineage>
</organism>
<name>D2Z515_9BACT</name>